<dbReference type="InterPro" id="IPR029069">
    <property type="entry name" value="HotDog_dom_sf"/>
</dbReference>
<gene>
    <name evidence="2" type="ORF">DFR37_10746</name>
</gene>
<dbReference type="Gene3D" id="3.10.129.10">
    <property type="entry name" value="Hotdog Thioesterase"/>
    <property type="match status" value="1"/>
</dbReference>
<dbReference type="OrthoDB" id="5298629at2"/>
<dbReference type="EMBL" id="QNRQ01000007">
    <property type="protein sequence ID" value="RBP38282.1"/>
    <property type="molecule type" value="Genomic_DNA"/>
</dbReference>
<name>A0A366H7V4_9BURK</name>
<reference evidence="2 3" key="1">
    <citation type="submission" date="2018-06" db="EMBL/GenBank/DDBJ databases">
        <title>Genomic Encyclopedia of Type Strains, Phase IV (KMG-IV): sequencing the most valuable type-strain genomes for metagenomic binning, comparative biology and taxonomic classification.</title>
        <authorList>
            <person name="Goeker M."/>
        </authorList>
    </citation>
    <scope>NUCLEOTIDE SEQUENCE [LARGE SCALE GENOMIC DNA]</scope>
    <source>
        <strain evidence="2 3">DSM 25520</strain>
    </source>
</reference>
<protein>
    <submittedName>
        <fullName evidence="2">Acyl dehydratase</fullName>
    </submittedName>
</protein>
<dbReference type="SUPFAM" id="SSF54637">
    <property type="entry name" value="Thioesterase/thiol ester dehydrase-isomerase"/>
    <property type="match status" value="1"/>
</dbReference>
<feature type="domain" description="MaoC-like" evidence="1">
    <location>
        <begin position="16"/>
        <end position="117"/>
    </location>
</feature>
<dbReference type="PANTHER" id="PTHR43664:SF1">
    <property type="entry name" value="BETA-METHYLMALYL-COA DEHYDRATASE"/>
    <property type="match status" value="1"/>
</dbReference>
<comment type="caution">
    <text evidence="2">The sequence shown here is derived from an EMBL/GenBank/DDBJ whole genome shotgun (WGS) entry which is preliminary data.</text>
</comment>
<proteinExistence type="predicted"/>
<evidence type="ECO:0000259" key="1">
    <source>
        <dbReference type="Pfam" id="PF01575"/>
    </source>
</evidence>
<keyword evidence="3" id="KW-1185">Reference proteome</keyword>
<dbReference type="CDD" id="cd03454">
    <property type="entry name" value="YdeM"/>
    <property type="match status" value="1"/>
</dbReference>
<dbReference type="PANTHER" id="PTHR43664">
    <property type="entry name" value="MONOAMINE OXIDASE-RELATED"/>
    <property type="match status" value="1"/>
</dbReference>
<sequence length="153" mass="16667">MHDSLPTLYFLDDLAVGQRFNSATYELTEDKLIAFASEYDPQPFHLDKAAAEATLFKGLAASGWHTAAITMKLLNAGGAPLAGGIIGAGGQVEWPRPTRPGDVLRVVSEVMEIIPSRSKPQQGIAVMRCETRNQNDEVLQILTAKLIVPRRPQ</sequence>
<dbReference type="RefSeq" id="WP_113933849.1">
    <property type="nucleotide sequence ID" value="NZ_JACCEU010000008.1"/>
</dbReference>
<dbReference type="Pfam" id="PF01575">
    <property type="entry name" value="MaoC_dehydratas"/>
    <property type="match status" value="1"/>
</dbReference>
<evidence type="ECO:0000313" key="2">
    <source>
        <dbReference type="EMBL" id="RBP38282.1"/>
    </source>
</evidence>
<dbReference type="AlphaFoldDB" id="A0A366H7V4"/>
<dbReference type="Proteomes" id="UP000253628">
    <property type="component" value="Unassembled WGS sequence"/>
</dbReference>
<accession>A0A366H7V4</accession>
<dbReference type="InterPro" id="IPR002539">
    <property type="entry name" value="MaoC-like_dom"/>
</dbReference>
<organism evidence="2 3">
    <name type="scientific">Eoetvoesiella caeni</name>
    <dbReference type="NCBI Taxonomy" id="645616"/>
    <lineage>
        <taxon>Bacteria</taxon>
        <taxon>Pseudomonadati</taxon>
        <taxon>Pseudomonadota</taxon>
        <taxon>Betaproteobacteria</taxon>
        <taxon>Burkholderiales</taxon>
        <taxon>Alcaligenaceae</taxon>
        <taxon>Eoetvoesiella</taxon>
    </lineage>
</organism>
<dbReference type="InterPro" id="IPR052342">
    <property type="entry name" value="MCH/BMMD"/>
</dbReference>
<evidence type="ECO:0000313" key="3">
    <source>
        <dbReference type="Proteomes" id="UP000253628"/>
    </source>
</evidence>